<evidence type="ECO:0000313" key="3">
    <source>
        <dbReference type="Proteomes" id="UP000325577"/>
    </source>
</evidence>
<dbReference type="Proteomes" id="UP000325577">
    <property type="component" value="Linkage Group LG9"/>
</dbReference>
<reference evidence="2 3" key="1">
    <citation type="submission" date="2019-09" db="EMBL/GenBank/DDBJ databases">
        <title>A chromosome-level genome assembly of the Chinese tupelo Nyssa sinensis.</title>
        <authorList>
            <person name="Yang X."/>
            <person name="Kang M."/>
            <person name="Yang Y."/>
            <person name="Xiong H."/>
            <person name="Wang M."/>
            <person name="Zhang Z."/>
            <person name="Wang Z."/>
            <person name="Wu H."/>
            <person name="Ma T."/>
            <person name="Liu J."/>
            <person name="Xi Z."/>
        </authorList>
    </citation>
    <scope>NUCLEOTIDE SEQUENCE [LARGE SCALE GENOMIC DNA]</scope>
    <source>
        <strain evidence="2">J267</strain>
        <tissue evidence="2">Leaf</tissue>
    </source>
</reference>
<keyword evidence="3" id="KW-1185">Reference proteome</keyword>
<evidence type="ECO:0000313" key="2">
    <source>
        <dbReference type="EMBL" id="KAA8514954.1"/>
    </source>
</evidence>
<accession>A0A5J4ZB65</accession>
<feature type="region of interest" description="Disordered" evidence="1">
    <location>
        <begin position="133"/>
        <end position="171"/>
    </location>
</feature>
<protein>
    <submittedName>
        <fullName evidence="2">Uncharacterized protein</fullName>
    </submittedName>
</protein>
<organism evidence="2 3">
    <name type="scientific">Nyssa sinensis</name>
    <dbReference type="NCBI Taxonomy" id="561372"/>
    <lineage>
        <taxon>Eukaryota</taxon>
        <taxon>Viridiplantae</taxon>
        <taxon>Streptophyta</taxon>
        <taxon>Embryophyta</taxon>
        <taxon>Tracheophyta</taxon>
        <taxon>Spermatophyta</taxon>
        <taxon>Magnoliopsida</taxon>
        <taxon>eudicotyledons</taxon>
        <taxon>Gunneridae</taxon>
        <taxon>Pentapetalae</taxon>
        <taxon>asterids</taxon>
        <taxon>Cornales</taxon>
        <taxon>Nyssaceae</taxon>
        <taxon>Nyssa</taxon>
    </lineage>
</organism>
<proteinExistence type="predicted"/>
<sequence>MGMPSIVPPSIVNASSGAEAVKLAFEGSWYSSFRGLNQRQIAIDLMVGHARNKYALRLDTLRNEFKEAEVAAALKLSSNVEAARAATWKETEKELIKKVNRLGREFVDTGYLLFRKRIQKLYPDLDISGVDDVEVEDSAPTSPEPASVQPAKDASVEDIAPAPEAAPVAID</sequence>
<dbReference type="EMBL" id="CM018052">
    <property type="protein sequence ID" value="KAA8514954.1"/>
    <property type="molecule type" value="Genomic_DNA"/>
</dbReference>
<dbReference type="AlphaFoldDB" id="A0A5J4ZB65"/>
<name>A0A5J4ZB65_9ASTE</name>
<evidence type="ECO:0000256" key="1">
    <source>
        <dbReference type="SAM" id="MobiDB-lite"/>
    </source>
</evidence>
<feature type="compositionally biased region" description="Low complexity" evidence="1">
    <location>
        <begin position="157"/>
        <end position="171"/>
    </location>
</feature>
<gene>
    <name evidence="2" type="ORF">F0562_018259</name>
</gene>